<reference evidence="2 3" key="1">
    <citation type="submission" date="2018-08" db="EMBL/GenBank/DDBJ databases">
        <title>A genome reference for cultivated species of the human gut microbiota.</title>
        <authorList>
            <person name="Zou Y."/>
            <person name="Xue W."/>
            <person name="Luo G."/>
        </authorList>
    </citation>
    <scope>NUCLEOTIDE SEQUENCE [LARGE SCALE GENOMIC DNA]</scope>
    <source>
        <strain evidence="2 3">AF25-11</strain>
    </source>
</reference>
<feature type="transmembrane region" description="Helical" evidence="1">
    <location>
        <begin position="360"/>
        <end position="381"/>
    </location>
</feature>
<feature type="transmembrane region" description="Helical" evidence="1">
    <location>
        <begin position="211"/>
        <end position="233"/>
    </location>
</feature>
<feature type="transmembrane region" description="Helical" evidence="1">
    <location>
        <begin position="132"/>
        <end position="151"/>
    </location>
</feature>
<keyword evidence="1" id="KW-1133">Transmembrane helix</keyword>
<evidence type="ECO:0000313" key="3">
    <source>
        <dbReference type="Proteomes" id="UP000283652"/>
    </source>
</evidence>
<feature type="transmembrane region" description="Helical" evidence="1">
    <location>
        <begin position="101"/>
        <end position="126"/>
    </location>
</feature>
<keyword evidence="1" id="KW-0472">Membrane</keyword>
<keyword evidence="1" id="KW-0812">Transmembrane</keyword>
<comment type="caution">
    <text evidence="2">The sequence shown here is derived from an EMBL/GenBank/DDBJ whole genome shotgun (WGS) entry which is preliminary data.</text>
</comment>
<evidence type="ECO:0000313" key="2">
    <source>
        <dbReference type="EMBL" id="RGR60104.1"/>
    </source>
</evidence>
<dbReference type="EMBL" id="QRUK01000005">
    <property type="protein sequence ID" value="RGR60104.1"/>
    <property type="molecule type" value="Genomic_DNA"/>
</dbReference>
<evidence type="ECO:0000256" key="1">
    <source>
        <dbReference type="SAM" id="Phobius"/>
    </source>
</evidence>
<dbReference type="Proteomes" id="UP000283652">
    <property type="component" value="Unassembled WGS sequence"/>
</dbReference>
<gene>
    <name evidence="2" type="ORF">DWY33_04695</name>
</gene>
<feature type="transmembrane region" description="Helical" evidence="1">
    <location>
        <begin position="172"/>
        <end position="191"/>
    </location>
</feature>
<dbReference type="AlphaFoldDB" id="A0A412F3N4"/>
<feature type="transmembrane region" description="Helical" evidence="1">
    <location>
        <begin position="435"/>
        <end position="456"/>
    </location>
</feature>
<feature type="transmembrane region" description="Helical" evidence="1">
    <location>
        <begin position="253"/>
        <end position="272"/>
    </location>
</feature>
<accession>A0A412F3N4</accession>
<dbReference type="Pfam" id="PF09913">
    <property type="entry name" value="DUF2142"/>
    <property type="match status" value="1"/>
</dbReference>
<protein>
    <submittedName>
        <fullName evidence="2">DUF2142 domain-containing protein</fullName>
    </submittedName>
</protein>
<sequence>MQYRENRFEKNIVILIFILGIMLSILIPTGQIPDEYTHLTMIGDSVGVKNFSDNIMKSVSIDVERLEQHYEEKIDMSQQKNILTQPPIYTRREMLPKKLSIAILKHLPATVGIYIGIILGVPGYWVLQLGELFALAFYAYICYIALKLIPIKKTMMAWFMLFPMALQQASSINYDAVLIPMCYLYISYILYLKYNAEEIKLNNTLILLTMWLLITYIKVPYVLLVLLVFLLPLEKVHISIGKYEVNERVIRKCMLPAIIIMSVCAVLGIYFFRKVWFIQILYGFAMEWKRGLYLLYSTGKTWTEFLFVSTVGNFGWLDTPISLNVALIVFGVVIAFALIDEKKEKKCMNIKDVIVIEGTAIILCVFVTLALVNHTIMVILYGSEAASGTYEIREALYQIPYIGGVQGRYYLPICSLFFIPLPSPICVSIKKQNKLLNIVGIIIYIYIITVLIKRYWGV</sequence>
<dbReference type="RefSeq" id="WP_118397713.1">
    <property type="nucleotide sequence ID" value="NZ_JAAIOE010000004.1"/>
</dbReference>
<proteinExistence type="predicted"/>
<name>A0A412F3N4_9FIRM</name>
<feature type="transmembrane region" description="Helical" evidence="1">
    <location>
        <begin position="409"/>
        <end position="428"/>
    </location>
</feature>
<organism evidence="2 3">
    <name type="scientific">Dorea formicigenerans</name>
    <dbReference type="NCBI Taxonomy" id="39486"/>
    <lineage>
        <taxon>Bacteria</taxon>
        <taxon>Bacillati</taxon>
        <taxon>Bacillota</taxon>
        <taxon>Clostridia</taxon>
        <taxon>Lachnospirales</taxon>
        <taxon>Lachnospiraceae</taxon>
        <taxon>Dorea</taxon>
    </lineage>
</organism>
<dbReference type="InterPro" id="IPR018674">
    <property type="entry name" value="DUF2142_membrane"/>
</dbReference>
<feature type="transmembrane region" description="Helical" evidence="1">
    <location>
        <begin position="12"/>
        <end position="32"/>
    </location>
</feature>
<feature type="transmembrane region" description="Helical" evidence="1">
    <location>
        <begin position="321"/>
        <end position="339"/>
    </location>
</feature>